<reference evidence="1" key="1">
    <citation type="journal article" date="2020" name="mSystems">
        <title>Genome- and Community-Level Interaction Insights into Carbon Utilization and Element Cycling Functions of Hydrothermarchaeota in Hydrothermal Sediment.</title>
        <authorList>
            <person name="Zhou Z."/>
            <person name="Liu Y."/>
            <person name="Xu W."/>
            <person name="Pan J."/>
            <person name="Luo Z.H."/>
            <person name="Li M."/>
        </authorList>
    </citation>
    <scope>NUCLEOTIDE SEQUENCE [LARGE SCALE GENOMIC DNA]</scope>
    <source>
        <strain evidence="1">SpSt-754</strain>
    </source>
</reference>
<name>A0A7V3KNK0_UNCW3</name>
<accession>A0A7V3KNK0</accession>
<dbReference type="AlphaFoldDB" id="A0A7V3KNK0"/>
<dbReference type="EMBL" id="DTGD01000138">
    <property type="protein sequence ID" value="HGB35989.1"/>
    <property type="molecule type" value="Genomic_DNA"/>
</dbReference>
<proteinExistence type="predicted"/>
<gene>
    <name evidence="1" type="ORF">ENV38_03695</name>
</gene>
<evidence type="ECO:0000313" key="1">
    <source>
        <dbReference type="EMBL" id="HGB35989.1"/>
    </source>
</evidence>
<organism evidence="1">
    <name type="scientific">candidate division WOR-3 bacterium</name>
    <dbReference type="NCBI Taxonomy" id="2052148"/>
    <lineage>
        <taxon>Bacteria</taxon>
        <taxon>Bacteria division WOR-3</taxon>
    </lineage>
</organism>
<sequence>MFWILSLISYFLPLSTDYLLKTHLINPLKDRIYIQGIPVTPDKYLRFWNFTEIKEDNGKIFFSFIEDSLKSPEVLLYSIRGEGSSEIGGFLKTPIGRIENQSALLYSNARKDDSTRPMFLFGFKHKGNVIFDLSYGQIDGERGYAISGFFKNFFATYAHGDFNEARAGFNTGKFSAYYKLDGKIHSAIFCYSGLYLGISYLDKLFPRFGIEKTFTFGTLQVDYGTNNFYNKLENRLYGKLKLEKRDYFAGIEGKIGKEGVFFLENSELKGKPYIAGVFGGLQKEKLQFAFYYLLSGPTKFILRVSPHFDFKKGEVAIEPRAIISYDYRHEKTSGALEVSLFLFKAMEAKFSYDFSKGPYFGIGVNLFD</sequence>
<comment type="caution">
    <text evidence="1">The sequence shown here is derived from an EMBL/GenBank/DDBJ whole genome shotgun (WGS) entry which is preliminary data.</text>
</comment>
<protein>
    <submittedName>
        <fullName evidence="1">Uncharacterized protein</fullName>
    </submittedName>
</protein>